<organism evidence="4 6">
    <name type="scientific">Ruthenibacterium lactatiformans</name>
    <dbReference type="NCBI Taxonomy" id="1550024"/>
    <lineage>
        <taxon>Bacteria</taxon>
        <taxon>Bacillati</taxon>
        <taxon>Bacillota</taxon>
        <taxon>Clostridia</taxon>
        <taxon>Eubacteriales</taxon>
        <taxon>Oscillospiraceae</taxon>
        <taxon>Ruthenibacterium</taxon>
    </lineage>
</organism>
<dbReference type="Pfam" id="PF10112">
    <property type="entry name" value="Halogen_Hydrol"/>
    <property type="match status" value="1"/>
</dbReference>
<sequence>MKTARAPMCGAFGPAARGQATRAVSCPRQWMACGPPHAWRRIFLPHLEREAGTRRKNRISTISEEPMNDPYNGNGRKSPEDDLGRSIEKEVKETIGTVAAALQDAAREVSTSLRDNESVQRTVKDLGAAARDGVQGIQSAIAQAQKNAEKEKRRRKRRDYAKKANGALSEAGGLMLPAGILAACAFSAFEPGDPAGALILGFISLWFFAGAFGAFLKSRTLRRIATYQSVLGERSYCTLQELSELTGKSQGAVRKDLFRLISSGKYEDVYLAPDGTRLFSGETAYRLYLAQRQAQQEAGARRQAQPARPEPAGVLAECRAFLSDLREQQRLISDAPVLEQVQRIEEQTVQIIAWLEKHPGGESQIRRFVSYYMPTTLKLLRTYNEVDPQADSSAVAAEIQTDICGILYTINTAFQSLQDNLLKDTAMDVSAEISALETVLAQEGLTKDELLGR</sequence>
<reference evidence="3 5" key="2">
    <citation type="submission" date="2019-08" db="EMBL/GenBank/DDBJ databases">
        <title>In-depth cultivation of the pig gut microbiome towards novel bacterial diversity and tailored functional studies.</title>
        <authorList>
            <person name="Wylensek D."/>
            <person name="Hitch T.C.A."/>
            <person name="Clavel T."/>
        </authorList>
    </citation>
    <scope>NUCLEOTIDE SEQUENCE [LARGE SCALE GENOMIC DNA]</scope>
    <source>
        <strain evidence="3 5">WCA3-601-WT-6J</strain>
    </source>
</reference>
<accession>A0A6I3QPE7</accession>
<dbReference type="Proteomes" id="UP000431913">
    <property type="component" value="Unassembled WGS sequence"/>
</dbReference>
<evidence type="ECO:0000313" key="5">
    <source>
        <dbReference type="Proteomes" id="UP000431913"/>
    </source>
</evidence>
<reference evidence="4 6" key="1">
    <citation type="journal article" date="2019" name="Nat. Med.">
        <title>A library of human gut bacterial isolates paired with longitudinal multiomics data enables mechanistic microbiome research.</title>
        <authorList>
            <person name="Poyet M."/>
            <person name="Groussin M."/>
            <person name="Gibbons S.M."/>
            <person name="Avila-Pacheco J."/>
            <person name="Jiang X."/>
            <person name="Kearney S.M."/>
            <person name="Perrotta A.R."/>
            <person name="Berdy B."/>
            <person name="Zhao S."/>
            <person name="Lieberman T.D."/>
            <person name="Swanson P.K."/>
            <person name="Smith M."/>
            <person name="Roesemann S."/>
            <person name="Alexander J.E."/>
            <person name="Rich S.A."/>
            <person name="Livny J."/>
            <person name="Vlamakis H."/>
            <person name="Clish C."/>
            <person name="Bullock K."/>
            <person name="Deik A."/>
            <person name="Scott J."/>
            <person name="Pierce K.A."/>
            <person name="Xavier R.J."/>
            <person name="Alm E.J."/>
        </authorList>
    </citation>
    <scope>NUCLEOTIDE SEQUENCE [LARGE SCALE GENOMIC DNA]</scope>
    <source>
        <strain evidence="4 6">BIOML-A7</strain>
    </source>
</reference>
<evidence type="ECO:0000256" key="1">
    <source>
        <dbReference type="SAM" id="MobiDB-lite"/>
    </source>
</evidence>
<feature type="region of interest" description="Disordered" evidence="1">
    <location>
        <begin position="54"/>
        <end position="84"/>
    </location>
</feature>
<dbReference type="Proteomes" id="UP000449193">
    <property type="component" value="Unassembled WGS sequence"/>
</dbReference>
<dbReference type="EMBL" id="WMZR01000013">
    <property type="protein sequence ID" value="MTS52000.1"/>
    <property type="molecule type" value="Genomic_DNA"/>
</dbReference>
<evidence type="ECO:0000256" key="2">
    <source>
        <dbReference type="SAM" id="Phobius"/>
    </source>
</evidence>
<feature type="transmembrane region" description="Helical" evidence="2">
    <location>
        <begin position="195"/>
        <end position="216"/>
    </location>
</feature>
<dbReference type="EMBL" id="VUNJ01000004">
    <property type="protein sequence ID" value="MST91312.1"/>
    <property type="molecule type" value="Genomic_DNA"/>
</dbReference>
<keyword evidence="2" id="KW-0472">Membrane</keyword>
<dbReference type="AlphaFoldDB" id="A0A6I3QPE7"/>
<keyword evidence="2" id="KW-0812">Transmembrane</keyword>
<evidence type="ECO:0008006" key="7">
    <source>
        <dbReference type="Google" id="ProtNLM"/>
    </source>
</evidence>
<name>A0A6I3QPE7_9FIRM</name>
<evidence type="ECO:0000313" key="4">
    <source>
        <dbReference type="EMBL" id="MTS52000.1"/>
    </source>
</evidence>
<keyword evidence="2" id="KW-1133">Transmembrane helix</keyword>
<comment type="caution">
    <text evidence="4">The sequence shown here is derived from an EMBL/GenBank/DDBJ whole genome shotgun (WGS) entry which is preliminary data.</text>
</comment>
<dbReference type="InterPro" id="IPR018770">
    <property type="entry name" value="ChloroindolylP_hydrolase"/>
</dbReference>
<feature type="transmembrane region" description="Helical" evidence="2">
    <location>
        <begin position="164"/>
        <end position="189"/>
    </location>
</feature>
<evidence type="ECO:0000313" key="3">
    <source>
        <dbReference type="EMBL" id="MST91312.1"/>
    </source>
</evidence>
<protein>
    <recommendedName>
        <fullName evidence="7">5-bromo-4-chloroindolyl phosphate hydrolysis protein</fullName>
    </recommendedName>
</protein>
<gene>
    <name evidence="3" type="ORF">FYJ76_05075</name>
    <name evidence="4" type="ORF">GMD52_10645</name>
</gene>
<evidence type="ECO:0000313" key="6">
    <source>
        <dbReference type="Proteomes" id="UP000449193"/>
    </source>
</evidence>
<proteinExistence type="predicted"/>